<evidence type="ECO:0000256" key="4">
    <source>
        <dbReference type="ARBA" id="ARBA00022723"/>
    </source>
</evidence>
<feature type="binding site" evidence="8">
    <location>
        <position position="61"/>
    </location>
    <ligand>
        <name>Zn(2+)</name>
        <dbReference type="ChEBI" id="CHEBI:29105"/>
        <note>catalytic</note>
    </ligand>
</feature>
<dbReference type="NCBIfam" id="NF008113">
    <property type="entry name" value="PRK10860.1"/>
    <property type="match status" value="1"/>
</dbReference>
<comment type="catalytic activity">
    <reaction evidence="7 8">
        <text>adenosine(34) in tRNA + H2O + H(+) = inosine(34) in tRNA + NH4(+)</text>
        <dbReference type="Rhea" id="RHEA:43168"/>
        <dbReference type="Rhea" id="RHEA-COMP:10373"/>
        <dbReference type="Rhea" id="RHEA-COMP:10374"/>
        <dbReference type="ChEBI" id="CHEBI:15377"/>
        <dbReference type="ChEBI" id="CHEBI:15378"/>
        <dbReference type="ChEBI" id="CHEBI:28938"/>
        <dbReference type="ChEBI" id="CHEBI:74411"/>
        <dbReference type="ChEBI" id="CHEBI:82852"/>
        <dbReference type="EC" id="3.5.4.33"/>
    </reaction>
</comment>
<feature type="binding site" evidence="8">
    <location>
        <position position="91"/>
    </location>
    <ligand>
        <name>Zn(2+)</name>
        <dbReference type="ChEBI" id="CHEBI:29105"/>
        <note>catalytic</note>
    </ligand>
</feature>
<evidence type="ECO:0000259" key="9">
    <source>
        <dbReference type="PROSITE" id="PS51747"/>
    </source>
</evidence>
<evidence type="ECO:0000256" key="5">
    <source>
        <dbReference type="ARBA" id="ARBA00022801"/>
    </source>
</evidence>
<dbReference type="EMBL" id="CP072648">
    <property type="protein sequence ID" value="QUW03567.1"/>
    <property type="molecule type" value="Genomic_DNA"/>
</dbReference>
<dbReference type="InterPro" id="IPR028883">
    <property type="entry name" value="tRNA_aden_deaminase"/>
</dbReference>
<reference evidence="10 11" key="1">
    <citation type="submission" date="2021-03" db="EMBL/GenBank/DDBJ databases">
        <title>Genomic and phenotypic characterization of Chloracidobacterium isolates provides evidence for multiple species.</title>
        <authorList>
            <person name="Saini M.K."/>
            <person name="Costas A.M.G."/>
            <person name="Tank M."/>
            <person name="Bryant D.A."/>
        </authorList>
    </citation>
    <scope>NUCLEOTIDE SEQUENCE [LARGE SCALE GENOMIC DNA]</scope>
    <source>
        <strain evidence="10 11">BV2-C</strain>
    </source>
</reference>
<comment type="similarity">
    <text evidence="1">Belongs to the cytidine and deoxycytidylate deaminase family. ADAT2 subfamily.</text>
</comment>
<dbReference type="SUPFAM" id="SSF53927">
    <property type="entry name" value="Cytidine deaminase-like"/>
    <property type="match status" value="1"/>
</dbReference>
<dbReference type="HAMAP" id="MF_00972">
    <property type="entry name" value="tRNA_aden_deaminase"/>
    <property type="match status" value="1"/>
</dbReference>
<gene>
    <name evidence="8 10" type="primary">tadA</name>
    <name evidence="10" type="ORF">J8C06_03790</name>
</gene>
<accession>A0ABX8B9E9</accession>
<evidence type="ECO:0000256" key="3">
    <source>
        <dbReference type="ARBA" id="ARBA00022694"/>
    </source>
</evidence>
<evidence type="ECO:0000256" key="7">
    <source>
        <dbReference type="ARBA" id="ARBA00048045"/>
    </source>
</evidence>
<keyword evidence="6 8" id="KW-0862">Zinc</keyword>
<feature type="active site" description="Proton donor" evidence="8">
    <location>
        <position position="63"/>
    </location>
</feature>
<dbReference type="InterPro" id="IPR058535">
    <property type="entry name" value="MafB19-deam"/>
</dbReference>
<evidence type="ECO:0000256" key="1">
    <source>
        <dbReference type="ARBA" id="ARBA00010669"/>
    </source>
</evidence>
<feature type="binding site" evidence="8">
    <location>
        <position position="94"/>
    </location>
    <ligand>
        <name>Zn(2+)</name>
        <dbReference type="ChEBI" id="CHEBI:29105"/>
        <note>catalytic</note>
    </ligand>
</feature>
<dbReference type="Pfam" id="PF14437">
    <property type="entry name" value="MafB19-deam"/>
    <property type="match status" value="1"/>
</dbReference>
<dbReference type="Gene3D" id="3.40.140.10">
    <property type="entry name" value="Cytidine Deaminase, domain 2"/>
    <property type="match status" value="1"/>
</dbReference>
<dbReference type="PANTHER" id="PTHR11079">
    <property type="entry name" value="CYTOSINE DEAMINASE FAMILY MEMBER"/>
    <property type="match status" value="1"/>
</dbReference>
<dbReference type="PROSITE" id="PS51747">
    <property type="entry name" value="CYT_DCMP_DEAMINASES_2"/>
    <property type="match status" value="1"/>
</dbReference>
<comment type="subunit">
    <text evidence="2 8">Homodimer.</text>
</comment>
<keyword evidence="11" id="KW-1185">Reference proteome</keyword>
<dbReference type="PANTHER" id="PTHR11079:SF202">
    <property type="entry name" value="TRNA-SPECIFIC ADENOSINE DEAMINASE"/>
    <property type="match status" value="1"/>
</dbReference>
<comment type="cofactor">
    <cofactor evidence="8">
        <name>Zn(2+)</name>
        <dbReference type="ChEBI" id="CHEBI:29105"/>
    </cofactor>
    <text evidence="8">Binds 1 zinc ion per subunit.</text>
</comment>
<evidence type="ECO:0000256" key="2">
    <source>
        <dbReference type="ARBA" id="ARBA00011738"/>
    </source>
</evidence>
<protein>
    <recommendedName>
        <fullName evidence="8">tRNA-specific adenosine deaminase</fullName>
        <ecNumber evidence="8">3.5.4.33</ecNumber>
    </recommendedName>
</protein>
<dbReference type="CDD" id="cd01285">
    <property type="entry name" value="nucleoside_deaminase"/>
    <property type="match status" value="1"/>
</dbReference>
<evidence type="ECO:0000256" key="8">
    <source>
        <dbReference type="HAMAP-Rule" id="MF_00972"/>
    </source>
</evidence>
<keyword evidence="4 8" id="KW-0479">Metal-binding</keyword>
<proteinExistence type="inferred from homology"/>
<evidence type="ECO:0000313" key="11">
    <source>
        <dbReference type="Proteomes" id="UP000676506"/>
    </source>
</evidence>
<dbReference type="InterPro" id="IPR016192">
    <property type="entry name" value="APOBEC/CMP_deaminase_Zn-bd"/>
</dbReference>
<dbReference type="PROSITE" id="PS00903">
    <property type="entry name" value="CYT_DCMP_DEAMINASES_1"/>
    <property type="match status" value="1"/>
</dbReference>
<organism evidence="10 11">
    <name type="scientific">Chloracidobacterium validum</name>
    <dbReference type="NCBI Taxonomy" id="2821543"/>
    <lineage>
        <taxon>Bacteria</taxon>
        <taxon>Pseudomonadati</taxon>
        <taxon>Acidobacteriota</taxon>
        <taxon>Terriglobia</taxon>
        <taxon>Terriglobales</taxon>
        <taxon>Acidobacteriaceae</taxon>
        <taxon>Chloracidobacterium</taxon>
    </lineage>
</organism>
<dbReference type="GO" id="GO:0052717">
    <property type="term" value="F:tRNA-specific adenosine-34 deaminase activity"/>
    <property type="evidence" value="ECO:0007669"/>
    <property type="project" value="UniProtKB-EC"/>
</dbReference>
<dbReference type="InterPro" id="IPR002125">
    <property type="entry name" value="CMP_dCMP_dom"/>
</dbReference>
<keyword evidence="3 8" id="KW-0819">tRNA processing</keyword>
<dbReference type="InterPro" id="IPR016193">
    <property type="entry name" value="Cytidine_deaminase-like"/>
</dbReference>
<comment type="function">
    <text evidence="8">Catalyzes the deamination of adenosine to inosine at the wobble position 34 of tRNA(Arg2).</text>
</comment>
<evidence type="ECO:0000256" key="6">
    <source>
        <dbReference type="ARBA" id="ARBA00022833"/>
    </source>
</evidence>
<evidence type="ECO:0000313" key="10">
    <source>
        <dbReference type="EMBL" id="QUW03567.1"/>
    </source>
</evidence>
<name>A0ABX8B9E9_9BACT</name>
<sequence>MVRNKTVEQTDDITWMRLALAEAQACLERNEVPVGAVLIADNRLVAKAGNRTRTDCDPTAHAEMVVLRDAAHQVGNYRLTGTTLYVTLEPCAMCAGALVQARVQRLVFGATDPKAGAVVSHFRLCTTEILNHRLVVTGGILADACGALLRDFFRQRRGSVVL</sequence>
<dbReference type="Proteomes" id="UP000676506">
    <property type="component" value="Chromosome 1"/>
</dbReference>
<dbReference type="EC" id="3.5.4.33" evidence="8"/>
<keyword evidence="5 8" id="KW-0378">Hydrolase</keyword>
<feature type="domain" description="CMP/dCMP-type deaminase" evidence="9">
    <location>
        <begin position="10"/>
        <end position="137"/>
    </location>
</feature>